<dbReference type="Proteomes" id="UP001367508">
    <property type="component" value="Unassembled WGS sequence"/>
</dbReference>
<dbReference type="AlphaFoldDB" id="A0AAN9KEU2"/>
<dbReference type="EMBL" id="JAYMYQ010000008">
    <property type="protein sequence ID" value="KAK7314872.1"/>
    <property type="molecule type" value="Genomic_DNA"/>
</dbReference>
<reference evidence="1 2" key="1">
    <citation type="submission" date="2024-01" db="EMBL/GenBank/DDBJ databases">
        <title>The genomes of 5 underutilized Papilionoideae crops provide insights into root nodulation and disease resistanc.</title>
        <authorList>
            <person name="Jiang F."/>
        </authorList>
    </citation>
    <scope>NUCLEOTIDE SEQUENCE [LARGE SCALE GENOMIC DNA]</scope>
    <source>
        <strain evidence="1">LVBAO_FW01</strain>
        <tissue evidence="1">Leaves</tissue>
    </source>
</reference>
<comment type="caution">
    <text evidence="1">The sequence shown here is derived from an EMBL/GenBank/DDBJ whole genome shotgun (WGS) entry which is preliminary data.</text>
</comment>
<evidence type="ECO:0000313" key="1">
    <source>
        <dbReference type="EMBL" id="KAK7314872.1"/>
    </source>
</evidence>
<keyword evidence="2" id="KW-1185">Reference proteome</keyword>
<gene>
    <name evidence="1" type="ORF">VNO77_33400</name>
</gene>
<accession>A0AAN9KEU2</accession>
<evidence type="ECO:0000313" key="2">
    <source>
        <dbReference type="Proteomes" id="UP001367508"/>
    </source>
</evidence>
<sequence length="82" mass="8998">MAVTMRIDGYSVWPGTITTNTPIEIAIFEKPWCATSPKWVMVTGDNDFPGAYVGIGDARDHPGKQLITVVLMLGLEMEAVWS</sequence>
<proteinExistence type="predicted"/>
<dbReference type="InterPro" id="IPR011065">
    <property type="entry name" value="Kunitz_inhibitor_STI-like_sf"/>
</dbReference>
<organism evidence="1 2">
    <name type="scientific">Canavalia gladiata</name>
    <name type="common">Sword bean</name>
    <name type="synonym">Dolichos gladiatus</name>
    <dbReference type="NCBI Taxonomy" id="3824"/>
    <lineage>
        <taxon>Eukaryota</taxon>
        <taxon>Viridiplantae</taxon>
        <taxon>Streptophyta</taxon>
        <taxon>Embryophyta</taxon>
        <taxon>Tracheophyta</taxon>
        <taxon>Spermatophyta</taxon>
        <taxon>Magnoliopsida</taxon>
        <taxon>eudicotyledons</taxon>
        <taxon>Gunneridae</taxon>
        <taxon>Pentapetalae</taxon>
        <taxon>rosids</taxon>
        <taxon>fabids</taxon>
        <taxon>Fabales</taxon>
        <taxon>Fabaceae</taxon>
        <taxon>Papilionoideae</taxon>
        <taxon>50 kb inversion clade</taxon>
        <taxon>NPAAA clade</taxon>
        <taxon>indigoferoid/millettioid clade</taxon>
        <taxon>Phaseoleae</taxon>
        <taxon>Canavalia</taxon>
    </lineage>
</organism>
<name>A0AAN9KEU2_CANGL</name>
<dbReference type="SUPFAM" id="SSF50386">
    <property type="entry name" value="STI-like"/>
    <property type="match status" value="1"/>
</dbReference>
<dbReference type="Gene3D" id="2.80.10.50">
    <property type="match status" value="1"/>
</dbReference>
<protein>
    <submittedName>
        <fullName evidence="1">Uncharacterized protein</fullName>
    </submittedName>
</protein>